<dbReference type="Gene3D" id="3.40.50.2300">
    <property type="match status" value="2"/>
</dbReference>
<accession>A0A096CUR8</accession>
<comment type="caution">
    <text evidence="8">The sequence shown here is derived from an EMBL/GenBank/DDBJ whole genome shotgun (WGS) entry which is preliminary data.</text>
</comment>
<dbReference type="Pfam" id="PF02608">
    <property type="entry name" value="Bmp"/>
    <property type="match status" value="1"/>
</dbReference>
<evidence type="ECO:0000313" key="8">
    <source>
        <dbReference type="EMBL" id="KGG80299.1"/>
    </source>
</evidence>
<dbReference type="InterPro" id="IPR050957">
    <property type="entry name" value="BMP_lipoprotein"/>
</dbReference>
<evidence type="ECO:0000256" key="2">
    <source>
        <dbReference type="ARBA" id="ARBA00008610"/>
    </source>
</evidence>
<evidence type="ECO:0000256" key="1">
    <source>
        <dbReference type="ARBA" id="ARBA00004193"/>
    </source>
</evidence>
<dbReference type="AlphaFoldDB" id="A0A096CUR8"/>
<evidence type="ECO:0000256" key="5">
    <source>
        <dbReference type="ARBA" id="ARBA00023136"/>
    </source>
</evidence>
<dbReference type="PANTHER" id="PTHR34296:SF2">
    <property type="entry name" value="ABC TRANSPORTER GUANOSINE-BINDING PROTEIN NUPN"/>
    <property type="match status" value="1"/>
</dbReference>
<dbReference type="InterPro" id="IPR003760">
    <property type="entry name" value="PnrA-like"/>
</dbReference>
<proteinExistence type="inferred from homology"/>
<comment type="subcellular location">
    <subcellularLocation>
        <location evidence="1">Cell membrane</location>
        <topology evidence="1">Lipid-anchor</topology>
    </subcellularLocation>
</comment>
<dbReference type="PANTHER" id="PTHR34296">
    <property type="entry name" value="TRANSCRIPTIONAL ACTIVATOR PROTEIN MED"/>
    <property type="match status" value="1"/>
</dbReference>
<dbReference type="RefSeq" id="WP_035163547.1">
    <property type="nucleotide sequence ID" value="NZ_AZTB01000031.1"/>
</dbReference>
<evidence type="ECO:0000256" key="4">
    <source>
        <dbReference type="ARBA" id="ARBA00022729"/>
    </source>
</evidence>
<evidence type="ECO:0000256" key="6">
    <source>
        <dbReference type="ARBA" id="ARBA00023288"/>
    </source>
</evidence>
<reference evidence="8 9" key="1">
    <citation type="submission" date="2013-12" db="EMBL/GenBank/DDBJ databases">
        <title>Draft genome sequence of Caloranaerobacter sp. H53214.</title>
        <authorList>
            <person name="Jiang L.J."/>
            <person name="Shao Z.Z."/>
            <person name="Long M.N."/>
        </authorList>
    </citation>
    <scope>NUCLEOTIDE SEQUENCE [LARGE SCALE GENOMIC DNA]</scope>
    <source>
        <strain evidence="8 9">H53214</strain>
    </source>
</reference>
<dbReference type="PROSITE" id="PS51257">
    <property type="entry name" value="PROKAR_LIPOPROTEIN"/>
    <property type="match status" value="1"/>
</dbReference>
<dbReference type="Proteomes" id="UP000029622">
    <property type="component" value="Unassembled WGS sequence"/>
</dbReference>
<keyword evidence="6" id="KW-0449">Lipoprotein</keyword>
<name>A0A096CUR8_9FIRM</name>
<keyword evidence="3" id="KW-1003">Cell membrane</keyword>
<dbReference type="EMBL" id="AZTB01000031">
    <property type="protein sequence ID" value="KGG80299.1"/>
    <property type="molecule type" value="Genomic_DNA"/>
</dbReference>
<sequence length="333" mass="36054">MSKKIIALLMTTVLVLTLAVGCTSKTEKIAIGMITDTGGLGDQSFNDSAWEGLGRAEKELGIERKVLESESADDYLPNLTSFAEENMDLIIGVGFLFNKSMKTAAKQFPDQKFAIIDSIVDAPNVASLTFKEEEGSFLVGVIAGLATKTNKIGFIGGMRFPLIEKFEYGFRAGVKAVNPNAEVFVNYADSFEDAAKGKEIALVQHEKGADIIYHAAGGVGVGLIEAAKEKGFWAIGVDKDQSALAPKNVLCSMVKRVDNATFYVAKAIKEGKFEGKVYTYGLKEEGVGYSDKAGNLTKELKEAAEKYKKAIIEGKIVVPKTKEEFEKFEAPKL</sequence>
<evidence type="ECO:0000256" key="3">
    <source>
        <dbReference type="ARBA" id="ARBA00022475"/>
    </source>
</evidence>
<comment type="similarity">
    <text evidence="2">Belongs to the BMP lipoprotein family.</text>
</comment>
<keyword evidence="5" id="KW-0472">Membrane</keyword>
<keyword evidence="4" id="KW-0732">Signal</keyword>
<evidence type="ECO:0000259" key="7">
    <source>
        <dbReference type="Pfam" id="PF02608"/>
    </source>
</evidence>
<dbReference type="STRING" id="1156417.Y919_07035"/>
<dbReference type="GO" id="GO:0005886">
    <property type="term" value="C:plasma membrane"/>
    <property type="evidence" value="ECO:0007669"/>
    <property type="project" value="UniProtKB-SubCell"/>
</dbReference>
<organism evidence="8 9">
    <name type="scientific">Caloranaerobacter azorensis H53214</name>
    <dbReference type="NCBI Taxonomy" id="1156417"/>
    <lineage>
        <taxon>Bacteria</taxon>
        <taxon>Bacillati</taxon>
        <taxon>Bacillota</taxon>
        <taxon>Tissierellia</taxon>
        <taxon>Tissierellales</taxon>
        <taxon>Thermohalobacteraceae</taxon>
        <taxon>Caloranaerobacter</taxon>
    </lineage>
</organism>
<gene>
    <name evidence="8" type="ORF">Y919_07035</name>
</gene>
<protein>
    <recommendedName>
        <fullName evidence="7">ABC transporter substrate-binding protein PnrA-like domain-containing protein</fullName>
    </recommendedName>
</protein>
<evidence type="ECO:0000313" key="9">
    <source>
        <dbReference type="Proteomes" id="UP000029622"/>
    </source>
</evidence>
<feature type="domain" description="ABC transporter substrate-binding protein PnrA-like" evidence="7">
    <location>
        <begin position="32"/>
        <end position="321"/>
    </location>
</feature>
<dbReference type="SUPFAM" id="SSF53822">
    <property type="entry name" value="Periplasmic binding protein-like I"/>
    <property type="match status" value="1"/>
</dbReference>
<dbReference type="CDD" id="cd06354">
    <property type="entry name" value="PBP1_PrnA-like"/>
    <property type="match status" value="1"/>
</dbReference>
<dbReference type="InterPro" id="IPR028082">
    <property type="entry name" value="Peripla_BP_I"/>
</dbReference>